<dbReference type="Pfam" id="PF01464">
    <property type="entry name" value="SLT"/>
    <property type="match status" value="1"/>
</dbReference>
<evidence type="ECO:0000256" key="1">
    <source>
        <dbReference type="ARBA" id="ARBA00007734"/>
    </source>
</evidence>
<keyword evidence="6" id="KW-1185">Reference proteome</keyword>
<dbReference type="Gene3D" id="1.10.530.10">
    <property type="match status" value="1"/>
</dbReference>
<sequence length="321" mass="34542">MSTRMAVATVVLTLMAVVPGQTQEDAAPGDAPAEVRLSPHPPTAPDGDAEAGEVDRPEPQSRETLCDLVEAAAEQHDLPIGFFARLIQTESSFNPRAVSPKGAEGIAQFMRGTADLRGLVDPFDPATAITASAHYLSDLRDRFGNLGLAAAAYNAGENRVLGFVAGDRGLPLETRNYVWKITGRGPEDWLPQAQAEDAEEEQQEQEQAVLDPADDCLKIASGRGQLTAEKATGTSRTTPWGVQLAGNHSLDVAMAGYRRQQQRHASILGDVEPMVVTGRVPGRGPRRFYQVQAPAESRDEAERICGRLRANGGNCLVQRNR</sequence>
<comment type="caution">
    <text evidence="5">The sequence shown here is derived from an EMBL/GenBank/DDBJ whole genome shotgun (WGS) entry which is preliminary data.</text>
</comment>
<gene>
    <name evidence="5" type="ORF">N177_3213</name>
</gene>
<evidence type="ECO:0000313" key="6">
    <source>
        <dbReference type="Proteomes" id="UP000017819"/>
    </source>
</evidence>
<evidence type="ECO:0000313" key="5">
    <source>
        <dbReference type="EMBL" id="ESR23145.1"/>
    </source>
</evidence>
<dbReference type="Proteomes" id="UP000017819">
    <property type="component" value="Unassembled WGS sequence"/>
</dbReference>
<dbReference type="CDD" id="cd00254">
    <property type="entry name" value="LT-like"/>
    <property type="match status" value="1"/>
</dbReference>
<evidence type="ECO:0000259" key="4">
    <source>
        <dbReference type="Pfam" id="PF01464"/>
    </source>
</evidence>
<accession>V4RIP1</accession>
<proteinExistence type="inferred from homology"/>
<protein>
    <submittedName>
        <fullName evidence="5">Transglycosylase</fullName>
    </submittedName>
</protein>
<organism evidence="5 6">
    <name type="scientific">Lutibaculum baratangense AMV1</name>
    <dbReference type="NCBI Taxonomy" id="631454"/>
    <lineage>
        <taxon>Bacteria</taxon>
        <taxon>Pseudomonadati</taxon>
        <taxon>Pseudomonadota</taxon>
        <taxon>Alphaproteobacteria</taxon>
        <taxon>Hyphomicrobiales</taxon>
        <taxon>Tepidamorphaceae</taxon>
        <taxon>Lutibaculum</taxon>
    </lineage>
</organism>
<dbReference type="PANTHER" id="PTHR37423:SF2">
    <property type="entry name" value="MEMBRANE-BOUND LYTIC MUREIN TRANSGLYCOSYLASE C"/>
    <property type="match status" value="1"/>
</dbReference>
<dbReference type="InterPro" id="IPR023346">
    <property type="entry name" value="Lysozyme-like_dom_sf"/>
</dbReference>
<evidence type="ECO:0000256" key="3">
    <source>
        <dbReference type="SAM" id="MobiDB-lite"/>
    </source>
</evidence>
<dbReference type="AlphaFoldDB" id="V4RIP1"/>
<feature type="domain" description="Transglycosylase SLT" evidence="4">
    <location>
        <begin position="68"/>
        <end position="161"/>
    </location>
</feature>
<comment type="similarity">
    <text evidence="2">Belongs to the virb1 family.</text>
</comment>
<dbReference type="OrthoDB" id="9801695at2"/>
<dbReference type="EMBL" id="AWXZ01000039">
    <property type="protein sequence ID" value="ESR23145.1"/>
    <property type="molecule type" value="Genomic_DNA"/>
</dbReference>
<reference evidence="5 6" key="1">
    <citation type="journal article" date="2014" name="Genome Announc.">
        <title>Draft Genome Sequence of Lutibaculum baratangense Strain AMV1T, Isolated from a Mud Volcano in Andamans, India.</title>
        <authorList>
            <person name="Singh A."/>
            <person name="Sreenivas A."/>
            <person name="Sathyanarayana Reddy G."/>
            <person name="Pinnaka A.K."/>
            <person name="Shivaji S."/>
        </authorList>
    </citation>
    <scope>NUCLEOTIDE SEQUENCE [LARGE SCALE GENOMIC DNA]</scope>
    <source>
        <strain evidence="5 6">AMV1</strain>
    </source>
</reference>
<dbReference type="PANTHER" id="PTHR37423">
    <property type="entry name" value="SOLUBLE LYTIC MUREIN TRANSGLYCOSYLASE-RELATED"/>
    <property type="match status" value="1"/>
</dbReference>
<evidence type="ECO:0000256" key="2">
    <source>
        <dbReference type="ARBA" id="ARBA00009387"/>
    </source>
</evidence>
<comment type="similarity">
    <text evidence="1">Belongs to the transglycosylase Slt family.</text>
</comment>
<dbReference type="STRING" id="631454.N177_3213"/>
<name>V4RIP1_9HYPH</name>
<dbReference type="RefSeq" id="WP_023433332.1">
    <property type="nucleotide sequence ID" value="NZ_AWXZ01000039.1"/>
</dbReference>
<dbReference type="eggNOG" id="COG0741">
    <property type="taxonomic scope" value="Bacteria"/>
</dbReference>
<feature type="region of interest" description="Disordered" evidence="3">
    <location>
        <begin position="22"/>
        <end position="60"/>
    </location>
</feature>
<dbReference type="SUPFAM" id="SSF53955">
    <property type="entry name" value="Lysozyme-like"/>
    <property type="match status" value="1"/>
</dbReference>
<dbReference type="InterPro" id="IPR008258">
    <property type="entry name" value="Transglycosylase_SLT_dom_1"/>
</dbReference>